<keyword evidence="4" id="KW-1185">Reference proteome</keyword>
<evidence type="ECO:0000313" key="4">
    <source>
        <dbReference type="Proteomes" id="UP000694865"/>
    </source>
</evidence>
<dbReference type="PANTHER" id="PTHR21292:SF1">
    <property type="entry name" value="EXOCYST COMPLEX COMPONENT 3"/>
    <property type="match status" value="1"/>
</dbReference>
<proteinExistence type="inferred from homology"/>
<keyword evidence="3" id="KW-0268">Exocytosis</keyword>
<accession>A0ABM0M165</accession>
<dbReference type="PANTHER" id="PTHR21292">
    <property type="entry name" value="EXOCYST COMPLEX COMPONENT SEC6-RELATED"/>
    <property type="match status" value="1"/>
</dbReference>
<dbReference type="Proteomes" id="UP000694865">
    <property type="component" value="Unplaced"/>
</dbReference>
<protein>
    <submittedName>
        <fullName evidence="5">Exocyst complex component 3-like</fullName>
    </submittedName>
</protein>
<dbReference type="GeneID" id="102803563"/>
<dbReference type="InterPro" id="IPR010326">
    <property type="entry name" value="EXOC3/Sec6"/>
</dbReference>
<organism evidence="4 5">
    <name type="scientific">Saccoglossus kowalevskii</name>
    <name type="common">Acorn worm</name>
    <dbReference type="NCBI Taxonomy" id="10224"/>
    <lineage>
        <taxon>Eukaryota</taxon>
        <taxon>Metazoa</taxon>
        <taxon>Hemichordata</taxon>
        <taxon>Enteropneusta</taxon>
        <taxon>Harrimaniidae</taxon>
        <taxon>Saccoglossus</taxon>
    </lineage>
</organism>
<name>A0ABM0M165_SACKO</name>
<reference evidence="5" key="1">
    <citation type="submission" date="2025-08" db="UniProtKB">
        <authorList>
            <consortium name="RefSeq"/>
        </authorList>
    </citation>
    <scope>IDENTIFICATION</scope>
    <source>
        <tissue evidence="5">Testes</tissue>
    </source>
</reference>
<sequence>LQDLISDQLKDTEIVSLLSWLKEYEGPDLMKHPDLKVNLKELGALLSSEVEAKLKMQYLDTMRTNIQTWMQNTIQTDIKDWYRDTEPEADGDGYFLTQLPVILFQMIEQNLQVATHISEHLTINVLLLCIENIGSFVKMYRDAIIKYKNKHLEDRSQPQFYIHYMIAIINNCQKFTEFTEQLEIRHTSSNATNTSHCQPVVIDFDKLATETYRLLLDEVFLDLESHLQQILTRTWHQLKPSNAVDTICITMEDYYNDFVHLKPKYCKRLINDAQYTIALSYIKALTEKRMVFKSYDERKSAAEKIEREAEQLELLFQKLAPDNNPK</sequence>
<comment type="similarity">
    <text evidence="1">Belongs to the SEC6 family.</text>
</comment>
<evidence type="ECO:0000256" key="3">
    <source>
        <dbReference type="ARBA" id="ARBA00022483"/>
    </source>
</evidence>
<evidence type="ECO:0000313" key="5">
    <source>
        <dbReference type="RefSeq" id="XP_006813756.1"/>
    </source>
</evidence>
<feature type="non-terminal residue" evidence="5">
    <location>
        <position position="1"/>
    </location>
</feature>
<evidence type="ECO:0000256" key="1">
    <source>
        <dbReference type="ARBA" id="ARBA00009447"/>
    </source>
</evidence>
<dbReference type="Gene3D" id="1.10.357.50">
    <property type="match status" value="1"/>
</dbReference>
<gene>
    <name evidence="5" type="primary">LOC102803563</name>
</gene>
<dbReference type="Gene3D" id="1.10.357.70">
    <property type="entry name" value="Exocyst complex component Sec6, C-terminal domain"/>
    <property type="match status" value="1"/>
</dbReference>
<keyword evidence="2" id="KW-0813">Transport</keyword>
<dbReference type="Pfam" id="PF06046">
    <property type="entry name" value="Sec6"/>
    <property type="match status" value="1"/>
</dbReference>
<evidence type="ECO:0000256" key="2">
    <source>
        <dbReference type="ARBA" id="ARBA00022448"/>
    </source>
</evidence>
<dbReference type="RefSeq" id="XP_006813756.1">
    <property type="nucleotide sequence ID" value="XM_006813693.1"/>
</dbReference>
<dbReference type="InterPro" id="IPR042532">
    <property type="entry name" value="EXOC3/Sec6_C"/>
</dbReference>